<proteinExistence type="predicted"/>
<sequence>MSQSTPTLQSCFKNSRGSFYRVEKKRVRFNSQDQVRTFQRRSDELTTPPRTPTASKTGSGFEDDDYIVDLHLEQAKIHKRISRQKAIMDRDFLRRLLTPGTELCQLLRQTLYQRRKKMNAYLYRQKNRRSQKRQGRVRGRCRVKKLHWEFAQRVKNRLQRGGRYIVSLLQRGWNLNTRYRAICLRLAGLVLDIILILSVPYNISIPLRPTRDCHHQISTVSGRIGGTPSRIQMTPILDVCFGTRSQFVPSCLRGKTSLRKKIWKAGHSRIADRGLSRSSKINPSIIHRPPVAYPSAKPAVDLVLSYPPGRAIIAPCHLSIMASISSLPPEMLGEIAACFQDDTPLGVKKDWKADQYTLAILSRVSKSFQYATQPLLYRKIYLAVRDPAGLDILSLIKVLYHRKDLRSKVNKVQIHFEKAFSCHLERTRDDVQKVDHLAREIGQTSLSRALQGNTNSLWSYNNVLSSLLFHQLRGVSQVMITGLFGPKWNADNGVFNHFDDVWSVLPYLLIPPSETPEALLPNLTFLRLDAHVITTIDLSDFHLLTRLAPNLEEFEGCGFESVPVQAFNTFKRLKRLSLSEAPLVGSDFPDQGEFLRIPPGLHSFYYSTRFSWFSDEQNISPMRIRRALAQHSDTLIDIHVQCHIEMEEHKWFDTFGMFQRLEYLSVDPADFDLNYQNALDGPNAFIATLPRSLRSLTFLAQHHSDFTDIEWLADAVHEGDFENLESFTIHVPDRDRDFFHKAMSEIWCGIDKPESREDEASFCVKVVSKTDSREFWC</sequence>
<accession>A0A9Q8WPT7</accession>
<dbReference type="Proteomes" id="UP000830671">
    <property type="component" value="Chromosome 9"/>
</dbReference>
<protein>
    <submittedName>
        <fullName evidence="2">Uncharacterized protein</fullName>
    </submittedName>
</protein>
<dbReference type="EMBL" id="CP019481">
    <property type="protein sequence ID" value="UQC91538.1"/>
    <property type="molecule type" value="Genomic_DNA"/>
</dbReference>
<evidence type="ECO:0000313" key="2">
    <source>
        <dbReference type="EMBL" id="UQC91538.1"/>
    </source>
</evidence>
<feature type="region of interest" description="Disordered" evidence="1">
    <location>
        <begin position="31"/>
        <end position="60"/>
    </location>
</feature>
<name>A0A9Q8WPT7_9PEZI</name>
<keyword evidence="3" id="KW-1185">Reference proteome</keyword>
<evidence type="ECO:0000256" key="1">
    <source>
        <dbReference type="SAM" id="MobiDB-lite"/>
    </source>
</evidence>
<gene>
    <name evidence="2" type="ORF">CLUP02_17074</name>
</gene>
<dbReference type="RefSeq" id="XP_049153136.1">
    <property type="nucleotide sequence ID" value="XM_049295989.1"/>
</dbReference>
<organism evidence="2 3">
    <name type="scientific">Colletotrichum lupini</name>
    <dbReference type="NCBI Taxonomy" id="145971"/>
    <lineage>
        <taxon>Eukaryota</taxon>
        <taxon>Fungi</taxon>
        <taxon>Dikarya</taxon>
        <taxon>Ascomycota</taxon>
        <taxon>Pezizomycotina</taxon>
        <taxon>Sordariomycetes</taxon>
        <taxon>Hypocreomycetidae</taxon>
        <taxon>Glomerellales</taxon>
        <taxon>Glomerellaceae</taxon>
        <taxon>Colletotrichum</taxon>
        <taxon>Colletotrichum acutatum species complex</taxon>
    </lineage>
</organism>
<dbReference type="GeneID" id="73350999"/>
<dbReference type="AlphaFoldDB" id="A0A9Q8WPT7"/>
<reference evidence="2" key="1">
    <citation type="journal article" date="2021" name="Mol. Plant Microbe Interact.">
        <title>Complete Genome Sequence of the Plant-Pathogenic Fungus Colletotrichum lupini.</title>
        <authorList>
            <person name="Baroncelli R."/>
            <person name="Pensec F."/>
            <person name="Da Lio D."/>
            <person name="Boufleur T."/>
            <person name="Vicente I."/>
            <person name="Sarrocco S."/>
            <person name="Picot A."/>
            <person name="Baraldi E."/>
            <person name="Sukno S."/>
            <person name="Thon M."/>
            <person name="Le Floch G."/>
        </authorList>
    </citation>
    <scope>NUCLEOTIDE SEQUENCE</scope>
    <source>
        <strain evidence="2">IMI 504893</strain>
    </source>
</reference>
<dbReference type="KEGG" id="clup:CLUP02_17074"/>
<evidence type="ECO:0000313" key="3">
    <source>
        <dbReference type="Proteomes" id="UP000830671"/>
    </source>
</evidence>